<protein>
    <submittedName>
        <fullName evidence="1">Uncharacterized protein</fullName>
    </submittedName>
</protein>
<keyword evidence="2" id="KW-1185">Reference proteome</keyword>
<feature type="non-terminal residue" evidence="1">
    <location>
        <position position="1"/>
    </location>
</feature>
<feature type="non-terminal residue" evidence="1">
    <location>
        <position position="69"/>
    </location>
</feature>
<organism evidence="1 2">
    <name type="scientific">Chaenocephalus aceratus</name>
    <name type="common">Blackfin icefish</name>
    <name type="synonym">Chaenichthys aceratus</name>
    <dbReference type="NCBI Taxonomy" id="36190"/>
    <lineage>
        <taxon>Eukaryota</taxon>
        <taxon>Metazoa</taxon>
        <taxon>Chordata</taxon>
        <taxon>Craniata</taxon>
        <taxon>Vertebrata</taxon>
        <taxon>Euteleostomi</taxon>
        <taxon>Actinopterygii</taxon>
        <taxon>Neopterygii</taxon>
        <taxon>Teleostei</taxon>
        <taxon>Neoteleostei</taxon>
        <taxon>Acanthomorphata</taxon>
        <taxon>Eupercaria</taxon>
        <taxon>Perciformes</taxon>
        <taxon>Notothenioidei</taxon>
        <taxon>Channichthyidae</taxon>
        <taxon>Chaenocephalus</taxon>
    </lineage>
</organism>
<accession>A0ACB9WCB2</accession>
<dbReference type="Proteomes" id="UP001057452">
    <property type="component" value="Chromosome 16"/>
</dbReference>
<reference evidence="1" key="1">
    <citation type="submission" date="2022-05" db="EMBL/GenBank/DDBJ databases">
        <title>Chromosome-level genome of Chaenocephalus aceratus.</title>
        <authorList>
            <person name="Park H."/>
        </authorList>
    </citation>
    <scope>NUCLEOTIDE SEQUENCE</scope>
    <source>
        <strain evidence="1">KU_202001</strain>
    </source>
</reference>
<comment type="caution">
    <text evidence="1">The sequence shown here is derived from an EMBL/GenBank/DDBJ whole genome shotgun (WGS) entry which is preliminary data.</text>
</comment>
<gene>
    <name evidence="1" type="ORF">KUCAC02_013923</name>
</gene>
<name>A0ACB9WCB2_CHAAC</name>
<sequence length="69" mass="7518">GSPRLAFDSASSGSGEDSGPLFTVSVREVPTEEAFLHVQMLTAHREKGALTDCSRLNLAQEFRIQKDPE</sequence>
<evidence type="ECO:0000313" key="1">
    <source>
        <dbReference type="EMBL" id="KAI4810996.1"/>
    </source>
</evidence>
<evidence type="ECO:0000313" key="2">
    <source>
        <dbReference type="Proteomes" id="UP001057452"/>
    </source>
</evidence>
<proteinExistence type="predicted"/>
<dbReference type="EMBL" id="CM043800">
    <property type="protein sequence ID" value="KAI4810996.1"/>
    <property type="molecule type" value="Genomic_DNA"/>
</dbReference>